<dbReference type="RefSeq" id="WP_127154693.1">
    <property type="nucleotide sequence ID" value="NZ_CP029042.1"/>
</dbReference>
<dbReference type="GO" id="GO:0000976">
    <property type="term" value="F:transcription cis-regulatory region binding"/>
    <property type="evidence" value="ECO:0007669"/>
    <property type="project" value="TreeGrafter"/>
</dbReference>
<evidence type="ECO:0000256" key="5">
    <source>
        <dbReference type="SAM" id="MobiDB-lite"/>
    </source>
</evidence>
<dbReference type="InterPro" id="IPR011075">
    <property type="entry name" value="TetR_C"/>
</dbReference>
<dbReference type="Pfam" id="PF16859">
    <property type="entry name" value="TetR_C_11"/>
    <property type="match status" value="1"/>
</dbReference>
<dbReference type="Gene3D" id="1.10.357.10">
    <property type="entry name" value="Tetracycline Repressor, domain 2"/>
    <property type="match status" value="1"/>
</dbReference>
<dbReference type="Proteomes" id="UP000275579">
    <property type="component" value="Chromosome"/>
</dbReference>
<sequence length="226" mass="24606">MRTIDPAKHAARRQHIVRAACELFATQGFERTTTAQICKAAGMSSGNVFHYFPNKRAIFLALLQDDKDDKNERLTRATASADPWAALLDVVEFLAAPAAEPLTPPLVMEAMLQAHRDPELAGLLSQDSTDEHSVITELLTRAAAAGQIDPGLDPDHTASWVMALIASMYTSAATEPSFDPAGQLPTLRLIVQRFLRGEPSEHRSSAGRHLDPRPAGPPLPTRKRTT</sequence>
<dbReference type="SUPFAM" id="SSF48498">
    <property type="entry name" value="Tetracyclin repressor-like, C-terminal domain"/>
    <property type="match status" value="1"/>
</dbReference>
<dbReference type="InterPro" id="IPR009057">
    <property type="entry name" value="Homeodomain-like_sf"/>
</dbReference>
<dbReference type="InterPro" id="IPR050109">
    <property type="entry name" value="HTH-type_TetR-like_transc_reg"/>
</dbReference>
<evidence type="ECO:0000256" key="3">
    <source>
        <dbReference type="ARBA" id="ARBA00023163"/>
    </source>
</evidence>
<organism evidence="7 8">
    <name type="scientific">Streptomyces lydicus</name>
    <dbReference type="NCBI Taxonomy" id="47763"/>
    <lineage>
        <taxon>Bacteria</taxon>
        <taxon>Bacillati</taxon>
        <taxon>Actinomycetota</taxon>
        <taxon>Actinomycetes</taxon>
        <taxon>Kitasatosporales</taxon>
        <taxon>Streptomycetaceae</taxon>
        <taxon>Streptomyces</taxon>
    </lineage>
</organism>
<evidence type="ECO:0000313" key="7">
    <source>
        <dbReference type="EMBL" id="AZS75997.1"/>
    </source>
</evidence>
<dbReference type="InterPro" id="IPR036271">
    <property type="entry name" value="Tet_transcr_reg_TetR-rel_C_sf"/>
</dbReference>
<evidence type="ECO:0000256" key="1">
    <source>
        <dbReference type="ARBA" id="ARBA00023015"/>
    </source>
</evidence>
<dbReference type="PRINTS" id="PR00455">
    <property type="entry name" value="HTHTETR"/>
</dbReference>
<evidence type="ECO:0000259" key="6">
    <source>
        <dbReference type="PROSITE" id="PS50977"/>
    </source>
</evidence>
<keyword evidence="2 4" id="KW-0238">DNA-binding</keyword>
<dbReference type="AlphaFoldDB" id="A0A3S9YMC8"/>
<name>A0A3S9YMC8_9ACTN</name>
<feature type="region of interest" description="Disordered" evidence="5">
    <location>
        <begin position="198"/>
        <end position="226"/>
    </location>
</feature>
<keyword evidence="3" id="KW-0804">Transcription</keyword>
<dbReference type="EMBL" id="CP029042">
    <property type="protein sequence ID" value="AZS75997.1"/>
    <property type="molecule type" value="Genomic_DNA"/>
</dbReference>
<keyword evidence="1" id="KW-0805">Transcription regulation</keyword>
<feature type="DNA-binding region" description="H-T-H motif" evidence="4">
    <location>
        <begin position="33"/>
        <end position="52"/>
    </location>
</feature>
<feature type="domain" description="HTH tetR-type" evidence="6">
    <location>
        <begin position="10"/>
        <end position="70"/>
    </location>
</feature>
<reference evidence="7 8" key="1">
    <citation type="submission" date="2018-04" db="EMBL/GenBank/DDBJ databases">
        <title>Complete genome sequences of Streptomyces lydicus strain WYEC and characterization of antagonistic properties of biological control agents.</title>
        <authorList>
            <person name="Mariita R.M."/>
            <person name="Sello J.K."/>
        </authorList>
    </citation>
    <scope>NUCLEOTIDE SEQUENCE [LARGE SCALE GENOMIC DNA]</scope>
    <source>
        <strain evidence="7 8">WYEC 108</strain>
    </source>
</reference>
<dbReference type="PANTHER" id="PTHR30055">
    <property type="entry name" value="HTH-TYPE TRANSCRIPTIONAL REGULATOR RUTR"/>
    <property type="match status" value="1"/>
</dbReference>
<dbReference type="PANTHER" id="PTHR30055:SF226">
    <property type="entry name" value="HTH-TYPE TRANSCRIPTIONAL REGULATOR PKSA"/>
    <property type="match status" value="1"/>
</dbReference>
<dbReference type="InterPro" id="IPR001647">
    <property type="entry name" value="HTH_TetR"/>
</dbReference>
<dbReference type="SUPFAM" id="SSF46689">
    <property type="entry name" value="Homeodomain-like"/>
    <property type="match status" value="1"/>
</dbReference>
<feature type="compositionally biased region" description="Basic and acidic residues" evidence="5">
    <location>
        <begin position="198"/>
        <end position="212"/>
    </location>
</feature>
<dbReference type="PROSITE" id="PS50977">
    <property type="entry name" value="HTH_TETR_2"/>
    <property type="match status" value="1"/>
</dbReference>
<accession>A0A3S9YMC8</accession>
<protein>
    <submittedName>
        <fullName evidence="7">TetR family transcriptional regulator</fullName>
    </submittedName>
</protein>
<evidence type="ECO:0000256" key="4">
    <source>
        <dbReference type="PROSITE-ProRule" id="PRU00335"/>
    </source>
</evidence>
<dbReference type="Pfam" id="PF00440">
    <property type="entry name" value="TetR_N"/>
    <property type="match status" value="1"/>
</dbReference>
<dbReference type="GO" id="GO:0003700">
    <property type="term" value="F:DNA-binding transcription factor activity"/>
    <property type="evidence" value="ECO:0007669"/>
    <property type="project" value="TreeGrafter"/>
</dbReference>
<evidence type="ECO:0000313" key="8">
    <source>
        <dbReference type="Proteomes" id="UP000275579"/>
    </source>
</evidence>
<proteinExistence type="predicted"/>
<gene>
    <name evidence="7" type="ORF">DDE74_38590</name>
</gene>
<evidence type="ECO:0000256" key="2">
    <source>
        <dbReference type="ARBA" id="ARBA00023125"/>
    </source>
</evidence>